<keyword evidence="4 6" id="KW-1133">Transmembrane helix</keyword>
<feature type="transmembrane region" description="Helical" evidence="6">
    <location>
        <begin position="368"/>
        <end position="390"/>
    </location>
</feature>
<evidence type="ECO:0000256" key="2">
    <source>
        <dbReference type="ARBA" id="ARBA00022475"/>
    </source>
</evidence>
<dbReference type="RefSeq" id="WP_087378628.1">
    <property type="nucleotide sequence ID" value="NZ_JACJKY010000040.1"/>
</dbReference>
<dbReference type="EMBL" id="JACJKY010000040">
    <property type="protein sequence ID" value="MBM6922002.1"/>
    <property type="molecule type" value="Genomic_DNA"/>
</dbReference>
<evidence type="ECO:0000256" key="1">
    <source>
        <dbReference type="ARBA" id="ARBA00004651"/>
    </source>
</evidence>
<evidence type="ECO:0000256" key="3">
    <source>
        <dbReference type="ARBA" id="ARBA00022692"/>
    </source>
</evidence>
<proteinExistence type="predicted"/>
<comment type="subcellular location">
    <subcellularLocation>
        <location evidence="1">Cell membrane</location>
        <topology evidence="1">Multi-pass membrane protein</topology>
    </subcellularLocation>
</comment>
<reference evidence="8" key="2">
    <citation type="journal article" date="2021" name="Sci. Rep.">
        <title>The distribution of antibiotic resistance genes in chicken gut microbiota commensals.</title>
        <authorList>
            <person name="Juricova H."/>
            <person name="Matiasovicova J."/>
            <person name="Kubasova T."/>
            <person name="Cejkova D."/>
            <person name="Rychlik I."/>
        </authorList>
    </citation>
    <scope>NUCLEOTIDE SEQUENCE</scope>
    <source>
        <strain evidence="8">An559</strain>
    </source>
</reference>
<keyword evidence="3 6" id="KW-0812">Transmembrane</keyword>
<comment type="caution">
    <text evidence="8">The sequence shown here is derived from an EMBL/GenBank/DDBJ whole genome shotgun (WGS) entry which is preliminary data.</text>
</comment>
<organism evidence="8 9">
    <name type="scientific">Merdimmobilis hominis</name>
    <dbReference type="NCBI Taxonomy" id="2897707"/>
    <lineage>
        <taxon>Bacteria</taxon>
        <taxon>Bacillati</taxon>
        <taxon>Bacillota</taxon>
        <taxon>Clostridia</taxon>
        <taxon>Eubacteriales</taxon>
        <taxon>Oscillospiraceae</taxon>
        <taxon>Merdimmobilis</taxon>
    </lineage>
</organism>
<sequence>MKQFGKILKFELKNYAKNKAFVGVTIFLMVVIAIVMFFPRITALFESDDTSNTTADLSVMLVKADDPTQADMVKETFAASFTDYDVQITDEEISVIKNKITSGDVECAFVMNGATSFTYYVNNLSMYDMNPDIATSVLQQIYQMNAMIGGGMSQEDAAGVMSIQIDAEVESLGKDQMQNFFYTYIMIFALYMVILLYGQMVAMSVATEKSSRAMELLITSAKPINMMFGKVLAACMAGLVQLVAIFGSALVFYNVNKSYWGDNGIIDSIFNIPPELFVYMLVFFLLGFLIYAFLYGAISSTVSKLEDINTAVQPVTFLFIIGFMVVMFSMSSGSVDNILMQICSYIPFTSPMAMFTRIAMSTVPWYEIAISIGILVASTFGIGILSAKIYRVGVLMYGTSPKIGNIIKAVWKA</sequence>
<evidence type="ECO:0000256" key="6">
    <source>
        <dbReference type="SAM" id="Phobius"/>
    </source>
</evidence>
<feature type="transmembrane region" description="Helical" evidence="6">
    <location>
        <begin position="181"/>
        <end position="206"/>
    </location>
</feature>
<dbReference type="GO" id="GO:0140359">
    <property type="term" value="F:ABC-type transporter activity"/>
    <property type="evidence" value="ECO:0007669"/>
    <property type="project" value="InterPro"/>
</dbReference>
<keyword evidence="2" id="KW-1003">Cell membrane</keyword>
<reference evidence="8" key="1">
    <citation type="submission" date="2020-08" db="EMBL/GenBank/DDBJ databases">
        <authorList>
            <person name="Cejkova D."/>
            <person name="Kubasova T."/>
            <person name="Jahodarova E."/>
            <person name="Rychlik I."/>
        </authorList>
    </citation>
    <scope>NUCLEOTIDE SEQUENCE</scope>
    <source>
        <strain evidence="8">An559</strain>
    </source>
</reference>
<dbReference type="InterPro" id="IPR051449">
    <property type="entry name" value="ABC-2_transporter_component"/>
</dbReference>
<evidence type="ECO:0000259" key="7">
    <source>
        <dbReference type="Pfam" id="PF12698"/>
    </source>
</evidence>
<protein>
    <submittedName>
        <fullName evidence="8">ABC transporter permease</fullName>
    </submittedName>
</protein>
<feature type="transmembrane region" description="Helical" evidence="6">
    <location>
        <begin position="227"/>
        <end position="253"/>
    </location>
</feature>
<dbReference type="Proteomes" id="UP000774750">
    <property type="component" value="Unassembled WGS sequence"/>
</dbReference>
<feature type="domain" description="ABC-2 type transporter transmembrane" evidence="7">
    <location>
        <begin position="25"/>
        <end position="387"/>
    </location>
</feature>
<evidence type="ECO:0000313" key="9">
    <source>
        <dbReference type="Proteomes" id="UP000774750"/>
    </source>
</evidence>
<dbReference type="InterPro" id="IPR013525">
    <property type="entry name" value="ABC2_TM"/>
</dbReference>
<evidence type="ECO:0000256" key="5">
    <source>
        <dbReference type="ARBA" id="ARBA00023136"/>
    </source>
</evidence>
<feature type="transmembrane region" description="Helical" evidence="6">
    <location>
        <begin position="276"/>
        <end position="298"/>
    </location>
</feature>
<gene>
    <name evidence="8" type="ORF">H6A12_12725</name>
</gene>
<dbReference type="PANTHER" id="PTHR30294:SF29">
    <property type="entry name" value="MULTIDRUG ABC TRANSPORTER PERMEASE YBHS-RELATED"/>
    <property type="match status" value="1"/>
</dbReference>
<feature type="transmembrane region" description="Helical" evidence="6">
    <location>
        <begin position="20"/>
        <end position="38"/>
    </location>
</feature>
<evidence type="ECO:0000256" key="4">
    <source>
        <dbReference type="ARBA" id="ARBA00022989"/>
    </source>
</evidence>
<dbReference type="Pfam" id="PF12698">
    <property type="entry name" value="ABC2_membrane_3"/>
    <property type="match status" value="1"/>
</dbReference>
<keyword evidence="9" id="KW-1185">Reference proteome</keyword>
<dbReference type="AlphaFoldDB" id="A0A939BFE0"/>
<dbReference type="GO" id="GO:0005886">
    <property type="term" value="C:plasma membrane"/>
    <property type="evidence" value="ECO:0007669"/>
    <property type="project" value="UniProtKB-SubCell"/>
</dbReference>
<name>A0A939BFE0_9FIRM</name>
<accession>A0A939BFE0</accession>
<dbReference type="PANTHER" id="PTHR30294">
    <property type="entry name" value="MEMBRANE COMPONENT OF ABC TRANSPORTER YHHJ-RELATED"/>
    <property type="match status" value="1"/>
</dbReference>
<evidence type="ECO:0000313" key="8">
    <source>
        <dbReference type="EMBL" id="MBM6922002.1"/>
    </source>
</evidence>
<keyword evidence="5 6" id="KW-0472">Membrane</keyword>
<feature type="transmembrane region" description="Helical" evidence="6">
    <location>
        <begin position="310"/>
        <end position="332"/>
    </location>
</feature>